<evidence type="ECO:0000256" key="1">
    <source>
        <dbReference type="SAM" id="MobiDB-lite"/>
    </source>
</evidence>
<proteinExistence type="predicted"/>
<feature type="compositionally biased region" description="Low complexity" evidence="1">
    <location>
        <begin position="77"/>
        <end position="86"/>
    </location>
</feature>
<reference evidence="2 3" key="1">
    <citation type="journal article" date="2014" name="Agronomy (Basel)">
        <title>A Draft Genome Sequence for Ensete ventricosum, the Drought-Tolerant Tree Against Hunger.</title>
        <authorList>
            <person name="Harrison J."/>
            <person name="Moore K.A."/>
            <person name="Paszkiewicz K."/>
            <person name="Jones T."/>
            <person name="Grant M."/>
            <person name="Ambacheew D."/>
            <person name="Muzemil S."/>
            <person name="Studholme D.J."/>
        </authorList>
    </citation>
    <scope>NUCLEOTIDE SEQUENCE [LARGE SCALE GENOMIC DNA]</scope>
</reference>
<dbReference type="Proteomes" id="UP000287651">
    <property type="component" value="Unassembled WGS sequence"/>
</dbReference>
<feature type="region of interest" description="Disordered" evidence="1">
    <location>
        <begin position="27"/>
        <end position="58"/>
    </location>
</feature>
<dbReference type="EMBL" id="AMZH03025217">
    <property type="protein sequence ID" value="RRT35327.1"/>
    <property type="molecule type" value="Genomic_DNA"/>
</dbReference>
<name>A0A426X784_ENSVE</name>
<feature type="compositionally biased region" description="Basic and acidic residues" evidence="1">
    <location>
        <begin position="40"/>
        <end position="54"/>
    </location>
</feature>
<organism evidence="2 3">
    <name type="scientific">Ensete ventricosum</name>
    <name type="common">Abyssinian banana</name>
    <name type="synonym">Musa ensete</name>
    <dbReference type="NCBI Taxonomy" id="4639"/>
    <lineage>
        <taxon>Eukaryota</taxon>
        <taxon>Viridiplantae</taxon>
        <taxon>Streptophyta</taxon>
        <taxon>Embryophyta</taxon>
        <taxon>Tracheophyta</taxon>
        <taxon>Spermatophyta</taxon>
        <taxon>Magnoliopsida</taxon>
        <taxon>Liliopsida</taxon>
        <taxon>Zingiberales</taxon>
        <taxon>Musaceae</taxon>
        <taxon>Ensete</taxon>
    </lineage>
</organism>
<comment type="caution">
    <text evidence="2">The sequence shown here is derived from an EMBL/GenBank/DDBJ whole genome shotgun (WGS) entry which is preliminary data.</text>
</comment>
<gene>
    <name evidence="2" type="ORF">B296_00019195</name>
</gene>
<accession>A0A426X784</accession>
<evidence type="ECO:0000313" key="2">
    <source>
        <dbReference type="EMBL" id="RRT35327.1"/>
    </source>
</evidence>
<feature type="region of interest" description="Disordered" evidence="1">
    <location>
        <begin position="77"/>
        <end position="97"/>
    </location>
</feature>
<protein>
    <submittedName>
        <fullName evidence="2">Uncharacterized protein</fullName>
    </submittedName>
</protein>
<dbReference type="AlphaFoldDB" id="A0A426X784"/>
<sequence>MGNSTLMRNISIGKWGQRWLAAVRATTGDSDATTIEEEGSDGKHGQQEAEKAEGEGSGCGQRGLWLWLQLLRMKATTTSRGSRKQGSSGGGRCDSKDGKGGWAVLDLQASRVGKAKGAVKVATGRGGRKSSVGRDGRRCTGEGGGYGVSVTSAQWWLRLRAKEAATEAALEEKGRWWPAAGAWEEEGVRHEEGKAAVKIDWKRLGVAAAEEGWQRLCGSDEGCDRWLCVAKEG</sequence>
<evidence type="ECO:0000313" key="3">
    <source>
        <dbReference type="Proteomes" id="UP000287651"/>
    </source>
</evidence>